<dbReference type="EMBL" id="VDEP01000204">
    <property type="protein sequence ID" value="KAA1124366.1"/>
    <property type="molecule type" value="Genomic_DNA"/>
</dbReference>
<organism evidence="1 2">
    <name type="scientific">Puccinia graminis f. sp. tritici</name>
    <dbReference type="NCBI Taxonomy" id="56615"/>
    <lineage>
        <taxon>Eukaryota</taxon>
        <taxon>Fungi</taxon>
        <taxon>Dikarya</taxon>
        <taxon>Basidiomycota</taxon>
        <taxon>Pucciniomycotina</taxon>
        <taxon>Pucciniomycetes</taxon>
        <taxon>Pucciniales</taxon>
        <taxon>Pucciniaceae</taxon>
        <taxon>Puccinia</taxon>
    </lineage>
</organism>
<name>A0A5B0REX6_PUCGR</name>
<protein>
    <submittedName>
        <fullName evidence="1">Uncharacterized protein</fullName>
    </submittedName>
</protein>
<accession>A0A5B0REX6</accession>
<gene>
    <name evidence="1" type="ORF">PGTUg99_029101</name>
</gene>
<reference evidence="1 2" key="1">
    <citation type="submission" date="2019-05" db="EMBL/GenBank/DDBJ databases">
        <title>Emergence of the Ug99 lineage of the wheat stem rust pathogen through somatic hybridization.</title>
        <authorList>
            <person name="Li F."/>
            <person name="Upadhyaya N.M."/>
            <person name="Sperschneider J."/>
            <person name="Matny O."/>
            <person name="Nguyen-Phuc H."/>
            <person name="Mago R."/>
            <person name="Raley C."/>
            <person name="Miller M.E."/>
            <person name="Silverstein K.A.T."/>
            <person name="Henningsen E."/>
            <person name="Hirsch C.D."/>
            <person name="Visser B."/>
            <person name="Pretorius Z.A."/>
            <person name="Steffenson B.J."/>
            <person name="Schwessinger B."/>
            <person name="Dodds P.N."/>
            <person name="Figueroa M."/>
        </authorList>
    </citation>
    <scope>NUCLEOTIDE SEQUENCE [LARGE SCALE GENOMIC DNA]</scope>
    <source>
        <strain evidence="1 2">Ug99</strain>
    </source>
</reference>
<sequence length="69" mass="7902">MLAIGSGSSFTDSIIGPSSRERIAHDDLLRLNADDRRWLQVRQLVFSRKGDYRILQSRDVQNKDPILFG</sequence>
<proteinExistence type="predicted"/>
<dbReference type="Proteomes" id="UP000325313">
    <property type="component" value="Unassembled WGS sequence"/>
</dbReference>
<comment type="caution">
    <text evidence="1">The sequence shown here is derived from an EMBL/GenBank/DDBJ whole genome shotgun (WGS) entry which is preliminary data.</text>
</comment>
<evidence type="ECO:0000313" key="2">
    <source>
        <dbReference type="Proteomes" id="UP000325313"/>
    </source>
</evidence>
<dbReference type="AlphaFoldDB" id="A0A5B0REX6"/>
<evidence type="ECO:0000313" key="1">
    <source>
        <dbReference type="EMBL" id="KAA1124366.1"/>
    </source>
</evidence>